<sequence>MIWEIFFTTKDLFHNYKFSFIFAFCKQDNGLQNLLYTKLVKNSSVTQKQGITSLYFPIMFKVFSLISIYVILFEENVLYNVFPSLNRESPNSVVLYTGGCALVIYKYVILCKGLEYTWIFGICGLGGWSRNQYPMDTKGQLYLFTFIVIASFLWKLYRNENIHVKKIKH</sequence>
<dbReference type="OMA" id="TFAFCKQ"/>
<keyword evidence="3" id="KW-1185">Reference proteome</keyword>
<reference evidence="2" key="2">
    <citation type="submission" date="2025-08" db="UniProtKB">
        <authorList>
            <consortium name="Ensembl"/>
        </authorList>
    </citation>
    <scope>IDENTIFICATION</scope>
</reference>
<reference evidence="2 3" key="1">
    <citation type="journal article" date="2005" name="Nature">
        <title>Initial sequence of the chimpanzee genome and comparison with the human genome.</title>
        <authorList>
            <consortium name="Chimpanzee sequencing and analysis consortium"/>
        </authorList>
    </citation>
    <scope>NUCLEOTIDE SEQUENCE [LARGE SCALE GENOMIC DNA]</scope>
</reference>
<evidence type="ECO:0000313" key="2">
    <source>
        <dbReference type="Ensembl" id="ENSPTRP00000081756.1"/>
    </source>
</evidence>
<keyword evidence="1" id="KW-1133">Transmembrane helix</keyword>
<dbReference type="EMBL" id="AACZ04038126">
    <property type="status" value="NOT_ANNOTATED_CDS"/>
    <property type="molecule type" value="Genomic_DNA"/>
</dbReference>
<reference evidence="2" key="3">
    <citation type="submission" date="2025-09" db="UniProtKB">
        <authorList>
            <consortium name="Ensembl"/>
        </authorList>
    </citation>
    <scope>IDENTIFICATION</scope>
</reference>
<evidence type="ECO:0000313" key="3">
    <source>
        <dbReference type="Proteomes" id="UP000002277"/>
    </source>
</evidence>
<keyword evidence="1" id="KW-0812">Transmembrane</keyword>
<dbReference type="GeneTree" id="ENSGT00860000135994"/>
<feature type="transmembrane region" description="Helical" evidence="1">
    <location>
        <begin position="54"/>
        <end position="73"/>
    </location>
</feature>
<organism evidence="2 3">
    <name type="scientific">Pan troglodytes</name>
    <name type="common">Chimpanzee</name>
    <dbReference type="NCBI Taxonomy" id="9598"/>
    <lineage>
        <taxon>Eukaryota</taxon>
        <taxon>Metazoa</taxon>
        <taxon>Chordata</taxon>
        <taxon>Craniata</taxon>
        <taxon>Vertebrata</taxon>
        <taxon>Euteleostomi</taxon>
        <taxon>Mammalia</taxon>
        <taxon>Eutheria</taxon>
        <taxon>Euarchontoglires</taxon>
        <taxon>Primates</taxon>
        <taxon>Haplorrhini</taxon>
        <taxon>Catarrhini</taxon>
        <taxon>Hominidae</taxon>
        <taxon>Pan</taxon>
    </lineage>
</organism>
<dbReference type="InParanoid" id="A0A2I3SXT8"/>
<feature type="transmembrane region" description="Helical" evidence="1">
    <location>
        <begin position="139"/>
        <end position="157"/>
    </location>
</feature>
<dbReference type="Proteomes" id="UP000002277">
    <property type="component" value="Chromosome 15"/>
</dbReference>
<proteinExistence type="predicted"/>
<dbReference type="AlphaFoldDB" id="A0A2I3SXT8"/>
<name>A0A2I3SXT8_PANTR</name>
<evidence type="ECO:0000256" key="1">
    <source>
        <dbReference type="SAM" id="Phobius"/>
    </source>
</evidence>
<protein>
    <submittedName>
        <fullName evidence="2">Uncharacterized protein</fullName>
    </submittedName>
</protein>
<dbReference type="Bgee" id="ENSPTRG00000047034">
    <property type="expression patterns" value="Expressed in skeletal muscle tissue and 20 other cell types or tissues"/>
</dbReference>
<keyword evidence="1" id="KW-0472">Membrane</keyword>
<dbReference type="Ensembl" id="ENSPTRT00000095289.1">
    <property type="protein sequence ID" value="ENSPTRP00000081756.1"/>
    <property type="gene ID" value="ENSPTRG00000047034.1"/>
</dbReference>
<accession>A0A2I3SXT8</accession>